<evidence type="ECO:0000256" key="8">
    <source>
        <dbReference type="ARBA" id="ARBA00023286"/>
    </source>
</evidence>
<evidence type="ECO:0000256" key="1">
    <source>
        <dbReference type="ARBA" id="ARBA00004473"/>
    </source>
</evidence>
<dbReference type="OrthoDB" id="5966927at2759"/>
<keyword evidence="3 10" id="KW-0812">Transmembrane</keyword>
<dbReference type="InterPro" id="IPR000595">
    <property type="entry name" value="cNMP-bd_dom"/>
</dbReference>
<keyword evidence="4 10" id="KW-1133">Transmembrane helix</keyword>
<feature type="transmembrane region" description="Helical" evidence="10">
    <location>
        <begin position="1716"/>
        <end position="1733"/>
    </location>
</feature>
<feature type="transmembrane region" description="Helical" evidence="10">
    <location>
        <begin position="1654"/>
        <end position="1672"/>
    </location>
</feature>
<evidence type="ECO:0000256" key="10">
    <source>
        <dbReference type="SAM" id="Phobius"/>
    </source>
</evidence>
<dbReference type="Gene3D" id="2.60.120.10">
    <property type="entry name" value="Jelly Rolls"/>
    <property type="match status" value="4"/>
</dbReference>
<sequence>MSQKSLGNVMNAQTKESVEYFLGITLYGFAIPLFAILFITLLYRKIRPFFKVKVQCWFCNETCVVPYGNLNCWDCPKCEQYNGFSEDGDYNKPIPSQYCENLNYAPSAQRTRNSPEDNYGKILCDNCNNNQLLKVKHVASFEPRCEDTYYNELEDYKVKLERAYKLCVPCDRRVDLYLRQQDESIQRDLIDNDIPLPRIDHNTTDSIYQNKDKTKKCYKIFVKLMYLVQSMTLIIDTISLVSNDKLTTMFIGISLVLSISILSLKLLKSYYYRMDTINLLLLIVKVSIESYNSNLLKSYRKSLQITLNSLVFILNLFNFLRLKRKRKEQYHFAKIPQASFNMNSSTEDVSFNNSLDNMSIHTTRKSQVRKRNILSAPRFNPDQSNRQYADSAIYEDRSFDDDNFTSVSCRMSPGSGVTVVKGVKVTSRRLIIRRYLIKPQLFLFDVISFIPLFGFRLYGFNSQIGRYLSLARLFRYPAINRIVYRHEDIYENRQQLQIPLTRFLLTCVLPVHIMACLWFHVNSDGWHGDNLQIKTKDYFQDKFIANIDDDTNWIVKAFTTMDYIFNSYIVCFYWACITATLTGYGDLCNTDSLSIAYVLICMLLSMIFIHGIQLGKMASWFSNRDNSRARYFQRVSIIKSHVNRLGVPEYLVKNVIGYYEYLWKRKRGTASNNLLSDMPITIRSELAMVTGSFLIEKSRILRELSIGIIRMLALNVKTRLFLPKQVVLAENQIGNCLYYILRGKLEVLGHRGEVLTILSTGRIIGEADLIISRPRPATVRAHTHVELLILEKANYQSTLQNHPREKDHLKYVLWQMCTHAHSCAKKEGDIEREIIKRTAIQPPPVFSEEQAKELNKGQPFLIRTKDDDQYNTEKTWSTFRHIHYSFRFVDNYERSLTKKFQNVTKLSEDEDTIDSNARSYFKDFLTYSALAMLNIRNKTHALVFDIWINPQSRGFTIWCSLLIVSMIQMGCFLPLLFAFGRLTSRIKSLETTYSGQTLIILTNLFGEAIFVIDIVIRLKLAIVTRKGVLRSWKAVFQHYIKTYWFFIDLTSVLLVPVLLFSYYGIDFYSFYHAVRLINLIKLIRLPNLFSRLEHGPAGQLYITITILKWYLLIVLFNHWCACAFFASACKGRSCDSGSWIEIWCRNHKNVCKERTIMIEYLLSYYWAVVTMTSTGFGDITPKNVGSMIIACAVVFMGLFSFGTCQAYISAYLANLNESKVNFRQYVQAVQSFMDRRKLDKKLKDRVISYLDVVWHYFEGEWVPGQKPLLYDSPVQLQKELATENVAKTLNAIPLFHGLHSSYINYLSEKLQVYIFAPGDIVSRAGNVERVTYIIMRGWVGLYTPDHSTLLTKFGPHSHYGELTMMSGEPRPFHLVAITHAEILELCLSDVLDATKTLTLAARQLTNLLGRKDIYKPSVLSRKSNYSINNEIRLRIPETLKVEKNGEDSKKEDKEMEDNLHHTNISINGLKDKKERKDKDFNDNSPSLICRLCVKLLLPFTIRPQSNFLRIWTVFRLTSSILAAFVIPLQTVFYYDVVGVWIVSYFTDLLALINVYLMMHVAFYSDRPDIKGVLIRHPISTALRYLRKNSGFDLLCLFPFEIFYKLLPQPSRSILQTICLLRWNRILQVLRITLLLSWIEKPIDRNPIIIRAIKYLLSFGIIVNTLVCLIILFSCSPFKFHDDNVINFGSFFVCHSKGWHVTGIQSFNSSIYVKEKMYLMGLTFTLSTLVGVGYGDMVPQTVFEVIYVILMVVGGQLLCSYVIAAVSASIVNADAAKQAYFFKMRILDSILEDQEIPLTLRNRIQRYFEFVWTRTKGVDPKSLFTTLPTVLWQDVTTSLYFDAVRQIDFFNKTSDAFLKMLCKSISPMFIPKNELVIRRNDLGTSMFFIWRGSVDIISEDDRNVIDHLGPGESFGEVSFFFGSPRPNSVRARTNCDLFCLSREALEDLLNLYPDVKMQMQKEADNRLKLIAKRRKLNDITDDDSYANISDNDFDSGDSCPPQSEKDMDENRGYIVAVEGTKMKLWSKPKTAIVKSPDEVVINELEPYSPIIERLRNLADNWRELIDNEKDETCDLLHEQKKILENPPWIRKRHLVRHSITENPEDKEEEELRMKFPKIRNYQLIAGKKQPARPLNSYIMGLGELNCNISNNNEISTFHRENNLQRIRFNRLFNSGIKHKFQISRIKDSRFSIPSYRGMINQRKRISEIDYKDVMVYRKEIEYKTKDGNDLSNTLYIPHLNSSNEEFTDRNNSFILNYGQKNSTTLHPDARIVKIIYLLGAISTYLAIALSSYRLAFTDERLLFAVILYTLDFIFFLEILSKTRIQVPDADGDLITNWKEIMKRYLLNYFGLLFDLLTILPVELFFSKFQIRATIRLLRSLLRFIGLVEFFNSWRSVLHANIFYMRGAACFVYFSLTIHLSSCVWFWVACPYGYCKRNSWVNKLRGLTNETSSIEKRVLYLDSLYFIAATITTTGYGDIVPKTFWEMVVACFIVIFGKIVVGSVFAIIASTLANVNSLKARHNLAMSQTETFMEDQHVPDNLKKRILAYRNYVWKKSKGMIPNDLLAELPLCLKSEVSLFIYKSVLDTLSLLRNVNSDVIMRQLALKMKSQPYAPGDTIIRRGDIISKLFYVKRGYLEVVEDTGDKQNHVLEIRGPGTVFGEPTLVFPVPHTSTLRASTHAEVMSLNKTDLDEVLSKHPKAMKKIKNNAFKRFGHLIQRLPQRENHKFTLISDNSLQLKSRDEKLNRKATKTNSLSKKLSYFSKISETKGSGLIEHVDELSP</sequence>
<feature type="transmembrane region" description="Helical" evidence="10">
    <location>
        <begin position="2401"/>
        <end position="2426"/>
    </location>
</feature>
<feature type="transmembrane region" description="Helical" evidence="10">
    <location>
        <begin position="1187"/>
        <end position="1213"/>
    </location>
</feature>
<feature type="transmembrane region" description="Helical" evidence="10">
    <location>
        <begin position="999"/>
        <end position="1022"/>
    </location>
</feature>
<feature type="transmembrane region" description="Helical" evidence="10">
    <location>
        <begin position="1532"/>
        <end position="1556"/>
    </location>
</feature>
<feature type="domain" description="Cyclic nucleotide-binding" evidence="11">
    <location>
        <begin position="1294"/>
        <end position="1385"/>
    </location>
</feature>
<dbReference type="PROSITE" id="PS50042">
    <property type="entry name" value="CNMP_BINDING_3"/>
    <property type="match status" value="4"/>
</dbReference>
<feature type="domain" description="Cyclic nucleotide-binding" evidence="11">
    <location>
        <begin position="2599"/>
        <end position="2710"/>
    </location>
</feature>
<evidence type="ECO:0000256" key="3">
    <source>
        <dbReference type="ARBA" id="ARBA00022692"/>
    </source>
</evidence>
<keyword evidence="13" id="KW-1185">Reference proteome</keyword>
<comment type="subcellular location">
    <subcellularLocation>
        <location evidence="1">Nucleus inner membrane</location>
        <topology evidence="1">Multi-pass membrane protein</topology>
    </subcellularLocation>
</comment>
<dbReference type="GO" id="GO:0005221">
    <property type="term" value="F:intracellularly cyclic nucleotide-activated monoatomic cation channel activity"/>
    <property type="evidence" value="ECO:0007669"/>
    <property type="project" value="InterPro"/>
</dbReference>
<keyword evidence="8" id="KW-1071">Ligand-gated ion channel</keyword>
<evidence type="ECO:0000256" key="9">
    <source>
        <dbReference type="SAM" id="MobiDB-lite"/>
    </source>
</evidence>
<evidence type="ECO:0000259" key="11">
    <source>
        <dbReference type="PROSITE" id="PS50042"/>
    </source>
</evidence>
<keyword evidence="2" id="KW-0813">Transport</keyword>
<dbReference type="InterPro" id="IPR050866">
    <property type="entry name" value="CNG_cation_channel"/>
</dbReference>
<feature type="transmembrane region" description="Helical" evidence="10">
    <location>
        <begin position="441"/>
        <end position="460"/>
    </location>
</feature>
<feature type="transmembrane region" description="Helical" evidence="10">
    <location>
        <begin position="503"/>
        <end position="521"/>
    </location>
</feature>
<evidence type="ECO:0000313" key="12">
    <source>
        <dbReference type="EMBL" id="CAD5121991.1"/>
    </source>
</evidence>
<dbReference type="InterPro" id="IPR014710">
    <property type="entry name" value="RmlC-like_jellyroll"/>
</dbReference>
<organism evidence="12 13">
    <name type="scientific">Dimorphilus gyrociliatus</name>
    <dbReference type="NCBI Taxonomy" id="2664684"/>
    <lineage>
        <taxon>Eukaryota</taxon>
        <taxon>Metazoa</taxon>
        <taxon>Spiralia</taxon>
        <taxon>Lophotrochozoa</taxon>
        <taxon>Annelida</taxon>
        <taxon>Polychaeta</taxon>
        <taxon>Polychaeta incertae sedis</taxon>
        <taxon>Dinophilidae</taxon>
        <taxon>Dimorphilus</taxon>
    </lineage>
</organism>
<proteinExistence type="predicted"/>
<feature type="domain" description="Cyclic nucleotide-binding" evidence="11">
    <location>
        <begin position="700"/>
        <end position="799"/>
    </location>
</feature>
<feature type="domain" description="Cyclic nucleotide-binding" evidence="11">
    <location>
        <begin position="1848"/>
        <end position="1965"/>
    </location>
</feature>
<dbReference type="Pfam" id="PF09779">
    <property type="entry name" value="Ima1_N"/>
    <property type="match status" value="1"/>
</dbReference>
<evidence type="ECO:0000256" key="7">
    <source>
        <dbReference type="ARBA" id="ARBA00023242"/>
    </source>
</evidence>
<evidence type="ECO:0000256" key="6">
    <source>
        <dbReference type="ARBA" id="ARBA00023136"/>
    </source>
</evidence>
<dbReference type="InterPro" id="IPR005821">
    <property type="entry name" value="Ion_trans_dom"/>
</dbReference>
<dbReference type="Gene3D" id="1.10.287.630">
    <property type="entry name" value="Helix hairpin bin"/>
    <property type="match status" value="4"/>
</dbReference>
<evidence type="ECO:0000256" key="2">
    <source>
        <dbReference type="ARBA" id="ARBA00022448"/>
    </source>
</evidence>
<dbReference type="SUPFAM" id="SSF51206">
    <property type="entry name" value="cAMP-binding domain-like"/>
    <property type="match status" value="4"/>
</dbReference>
<dbReference type="GO" id="GO:0005249">
    <property type="term" value="F:voltage-gated potassium channel activity"/>
    <property type="evidence" value="ECO:0007669"/>
    <property type="project" value="TreeGrafter"/>
</dbReference>
<protein>
    <submittedName>
        <fullName evidence="12">DgyrCDS10444</fullName>
    </submittedName>
</protein>
<dbReference type="Pfam" id="PF00027">
    <property type="entry name" value="cNMP_binding"/>
    <property type="match status" value="4"/>
</dbReference>
<feature type="transmembrane region" description="Helical" evidence="10">
    <location>
        <begin position="563"/>
        <end position="583"/>
    </location>
</feature>
<feature type="transmembrane region" description="Helical" evidence="10">
    <location>
        <begin position="955"/>
        <end position="979"/>
    </location>
</feature>
<feature type="transmembrane region" description="Helical" evidence="10">
    <location>
        <begin position="1507"/>
        <end position="1526"/>
    </location>
</feature>
<dbReference type="Pfam" id="PF00520">
    <property type="entry name" value="Ion_trans"/>
    <property type="match status" value="4"/>
</dbReference>
<feature type="transmembrane region" description="Helical" evidence="10">
    <location>
        <begin position="20"/>
        <end position="43"/>
    </location>
</feature>
<feature type="region of interest" description="Disordered" evidence="9">
    <location>
        <begin position="1986"/>
        <end position="2006"/>
    </location>
</feature>
<dbReference type="Gene3D" id="1.10.287.70">
    <property type="match status" value="4"/>
</dbReference>
<dbReference type="GO" id="GO:0044877">
    <property type="term" value="F:protein-containing complex binding"/>
    <property type="evidence" value="ECO:0007669"/>
    <property type="project" value="TreeGrafter"/>
</dbReference>
<feature type="transmembrane region" description="Helical" evidence="10">
    <location>
        <begin position="1162"/>
        <end position="1181"/>
    </location>
</feature>
<gene>
    <name evidence="12" type="ORF">DGYR_LOCUS9862</name>
</gene>
<comment type="caution">
    <text evidence="12">The sequence shown here is derived from an EMBL/GenBank/DDBJ whole genome shotgun (WGS) entry which is preliminary data.</text>
</comment>
<dbReference type="CDD" id="cd00038">
    <property type="entry name" value="CAP_ED"/>
    <property type="match status" value="4"/>
</dbReference>
<evidence type="ECO:0000256" key="5">
    <source>
        <dbReference type="ARBA" id="ARBA00023065"/>
    </source>
</evidence>
<dbReference type="InterPro" id="IPR018490">
    <property type="entry name" value="cNMP-bd_dom_sf"/>
</dbReference>
<feature type="transmembrane region" description="Helical" evidence="10">
    <location>
        <begin position="247"/>
        <end position="267"/>
    </location>
</feature>
<keyword evidence="5" id="KW-0406">Ion transport</keyword>
<feature type="transmembrane region" description="Helical" evidence="10">
    <location>
        <begin position="1745"/>
        <end position="1774"/>
    </location>
</feature>
<dbReference type="EMBL" id="CAJFCJ010000015">
    <property type="protein sequence ID" value="CAD5121991.1"/>
    <property type="molecule type" value="Genomic_DNA"/>
</dbReference>
<feature type="transmembrane region" description="Helical" evidence="10">
    <location>
        <begin position="302"/>
        <end position="320"/>
    </location>
</feature>
<keyword evidence="8" id="KW-0407">Ion channel</keyword>
<feature type="transmembrane region" description="Helical" evidence="10">
    <location>
        <begin position="1043"/>
        <end position="1065"/>
    </location>
</feature>
<evidence type="ECO:0000313" key="13">
    <source>
        <dbReference type="Proteomes" id="UP000549394"/>
    </source>
</evidence>
<dbReference type="PANTHER" id="PTHR45638:SF19">
    <property type="entry name" value="CYCLIC NUCLEOTIDE-BINDING DOMAIN-CONTAINING PROTEIN"/>
    <property type="match status" value="1"/>
</dbReference>
<feature type="transmembrane region" description="Helical" evidence="10">
    <location>
        <begin position="2300"/>
        <end position="2318"/>
    </location>
</feature>
<dbReference type="GO" id="GO:0005637">
    <property type="term" value="C:nuclear inner membrane"/>
    <property type="evidence" value="ECO:0007669"/>
    <property type="project" value="UniProtKB-SubCell"/>
</dbReference>
<feature type="transmembrane region" description="Helical" evidence="10">
    <location>
        <begin position="2344"/>
        <end position="2365"/>
    </location>
</feature>
<evidence type="ECO:0000256" key="4">
    <source>
        <dbReference type="ARBA" id="ARBA00022989"/>
    </source>
</evidence>
<keyword evidence="6 10" id="KW-0472">Membrane</keyword>
<accession>A0A7I8W0B2</accession>
<feature type="transmembrane region" description="Helical" evidence="10">
    <location>
        <begin position="2485"/>
        <end position="2511"/>
    </location>
</feature>
<keyword evidence="7" id="KW-0539">Nucleus</keyword>
<reference evidence="12 13" key="1">
    <citation type="submission" date="2020-08" db="EMBL/GenBank/DDBJ databases">
        <authorList>
            <person name="Hejnol A."/>
        </authorList>
    </citation>
    <scope>NUCLEOTIDE SEQUENCE [LARGE SCALE GENOMIC DNA]</scope>
</reference>
<feature type="transmembrane region" description="Helical" evidence="10">
    <location>
        <begin position="220"/>
        <end position="241"/>
    </location>
</feature>
<feature type="transmembrane region" description="Helical" evidence="10">
    <location>
        <begin position="2273"/>
        <end position="2294"/>
    </location>
</feature>
<dbReference type="InterPro" id="IPR018617">
    <property type="entry name" value="Ima1_N"/>
</dbReference>
<dbReference type="PANTHER" id="PTHR45638">
    <property type="entry name" value="CYCLIC NUCLEOTIDE-GATED CATION CHANNEL SUBUNIT A"/>
    <property type="match status" value="1"/>
</dbReference>
<dbReference type="Proteomes" id="UP000549394">
    <property type="component" value="Unassembled WGS sequence"/>
</dbReference>
<name>A0A7I8W0B2_9ANNE</name>
<dbReference type="SMART" id="SM00100">
    <property type="entry name" value="cNMP"/>
    <property type="match status" value="4"/>
</dbReference>
<dbReference type="SUPFAM" id="SSF81324">
    <property type="entry name" value="Voltage-gated potassium channels"/>
    <property type="match status" value="4"/>
</dbReference>
<feature type="transmembrane region" description="Helical" evidence="10">
    <location>
        <begin position="595"/>
        <end position="614"/>
    </location>
</feature>